<evidence type="ECO:0000313" key="2">
    <source>
        <dbReference type="EMBL" id="MDS1820925.1"/>
    </source>
</evidence>
<reference evidence="2" key="1">
    <citation type="submission" date="2023-06" db="EMBL/GenBank/DDBJ databases">
        <title>Genomic Diversity of Vibrio spp. and Metagenomic Analysis of Pathogens in Florida Gulf Coastal Waters Following Hurricane Ian.</title>
        <authorList>
            <person name="Brumfield K.D."/>
        </authorList>
    </citation>
    <scope>NUCLEOTIDE SEQUENCE</scope>
    <source>
        <strain evidence="2">WBS2B-138</strain>
    </source>
</reference>
<dbReference type="SUPFAM" id="SSF141371">
    <property type="entry name" value="PilZ domain-like"/>
    <property type="match status" value="1"/>
</dbReference>
<sequence>MDIKRTMPRVGCSIPCKIIFNETSELHGYVADVSCDGLSFSPSDGEFPDSFSDSKSFSVEIDMSDFSDIGKTINFEANLKWKRGMIVGFKVEFMDMTNFKKWWFLVFTLFFPKKPKT</sequence>
<protein>
    <submittedName>
        <fullName evidence="2">PilZ domain-containing protein</fullName>
    </submittedName>
</protein>
<dbReference type="Proteomes" id="UP001253193">
    <property type="component" value="Unassembled WGS sequence"/>
</dbReference>
<dbReference type="Pfam" id="PF07238">
    <property type="entry name" value="PilZ"/>
    <property type="match status" value="1"/>
</dbReference>
<evidence type="ECO:0000259" key="1">
    <source>
        <dbReference type="Pfam" id="PF07238"/>
    </source>
</evidence>
<feature type="domain" description="PilZ" evidence="1">
    <location>
        <begin position="4"/>
        <end position="98"/>
    </location>
</feature>
<dbReference type="RefSeq" id="WP_311019709.1">
    <property type="nucleotide sequence ID" value="NZ_JAUHGG010000003.1"/>
</dbReference>
<dbReference type="InterPro" id="IPR009875">
    <property type="entry name" value="PilZ_domain"/>
</dbReference>
<dbReference type="Gene3D" id="2.40.10.220">
    <property type="entry name" value="predicted glycosyltransferase like domains"/>
    <property type="match status" value="1"/>
</dbReference>
<gene>
    <name evidence="2" type="ORF">QX249_09675</name>
</gene>
<comment type="caution">
    <text evidence="2">The sequence shown here is derived from an EMBL/GenBank/DDBJ whole genome shotgun (WGS) entry which is preliminary data.</text>
</comment>
<proteinExistence type="predicted"/>
<name>A0AAW8PYL0_VIBPH</name>
<organism evidence="2 3">
    <name type="scientific">Vibrio parahaemolyticus</name>
    <dbReference type="NCBI Taxonomy" id="670"/>
    <lineage>
        <taxon>Bacteria</taxon>
        <taxon>Pseudomonadati</taxon>
        <taxon>Pseudomonadota</taxon>
        <taxon>Gammaproteobacteria</taxon>
        <taxon>Vibrionales</taxon>
        <taxon>Vibrionaceae</taxon>
        <taxon>Vibrio</taxon>
    </lineage>
</organism>
<dbReference type="GO" id="GO:0035438">
    <property type="term" value="F:cyclic-di-GMP binding"/>
    <property type="evidence" value="ECO:0007669"/>
    <property type="project" value="InterPro"/>
</dbReference>
<accession>A0AAW8PYL0</accession>
<dbReference type="EMBL" id="JAUHGG010000003">
    <property type="protein sequence ID" value="MDS1820925.1"/>
    <property type="molecule type" value="Genomic_DNA"/>
</dbReference>
<dbReference type="AlphaFoldDB" id="A0AAW8PYL0"/>
<evidence type="ECO:0000313" key="3">
    <source>
        <dbReference type="Proteomes" id="UP001253193"/>
    </source>
</evidence>